<evidence type="ECO:0000313" key="7">
    <source>
        <dbReference type="EMBL" id="KTD38347.1"/>
    </source>
</evidence>
<dbReference type="Gene3D" id="3.40.190.10">
    <property type="entry name" value="Periplasmic binding protein-like II"/>
    <property type="match status" value="2"/>
</dbReference>
<evidence type="ECO:0000256" key="1">
    <source>
        <dbReference type="ARBA" id="ARBA00004196"/>
    </source>
</evidence>
<dbReference type="GO" id="GO:0030313">
    <property type="term" value="C:cell envelope"/>
    <property type="evidence" value="ECO:0007669"/>
    <property type="project" value="UniProtKB-SubCell"/>
</dbReference>
<dbReference type="InterPro" id="IPR018313">
    <property type="entry name" value="SBP_3_CS"/>
</dbReference>
<dbReference type="PROSITE" id="PS51257">
    <property type="entry name" value="PROKAR_LIPOPROTEIN"/>
    <property type="match status" value="1"/>
</dbReference>
<name>A0A0W0X183_9GAMM</name>
<dbReference type="PANTHER" id="PTHR35936:SF17">
    <property type="entry name" value="ARGININE-BINDING EXTRACELLULAR PROTEIN ARTP"/>
    <property type="match status" value="1"/>
</dbReference>
<dbReference type="Pfam" id="PF00497">
    <property type="entry name" value="SBP_bac_3"/>
    <property type="match status" value="1"/>
</dbReference>
<comment type="caution">
    <text evidence="7">The sequence shown here is derived from an EMBL/GenBank/DDBJ whole genome shotgun (WGS) entry which is preliminary data.</text>
</comment>
<organism evidence="7 8">
    <name type="scientific">Legionella oakridgensis</name>
    <dbReference type="NCBI Taxonomy" id="29423"/>
    <lineage>
        <taxon>Bacteria</taxon>
        <taxon>Pseudomonadati</taxon>
        <taxon>Pseudomonadota</taxon>
        <taxon>Gammaproteobacteria</taxon>
        <taxon>Legionellales</taxon>
        <taxon>Legionellaceae</taxon>
        <taxon>Legionella</taxon>
    </lineage>
</organism>
<dbReference type="PANTHER" id="PTHR35936">
    <property type="entry name" value="MEMBRANE-BOUND LYTIC MUREIN TRANSGLYCOSYLASE F"/>
    <property type="match status" value="1"/>
</dbReference>
<protein>
    <submittedName>
        <fullName evidence="7">Amino acid (Glutamine) ABC transporter periplasmic amino acid binding protein</fullName>
    </submittedName>
</protein>
<dbReference type="EMBL" id="LNYP01000028">
    <property type="protein sequence ID" value="KTD38347.1"/>
    <property type="molecule type" value="Genomic_DNA"/>
</dbReference>
<dbReference type="GO" id="GO:0016020">
    <property type="term" value="C:membrane"/>
    <property type="evidence" value="ECO:0007669"/>
    <property type="project" value="InterPro"/>
</dbReference>
<dbReference type="SUPFAM" id="SSF53850">
    <property type="entry name" value="Periplasmic binding protein-like II"/>
    <property type="match status" value="1"/>
</dbReference>
<proteinExistence type="inferred from homology"/>
<dbReference type="PATRIC" id="fig|29423.5.peg.1352"/>
<evidence type="ECO:0000259" key="6">
    <source>
        <dbReference type="SMART" id="SM00079"/>
    </source>
</evidence>
<dbReference type="InterPro" id="IPR001638">
    <property type="entry name" value="Solute-binding_3/MltF_N"/>
</dbReference>
<evidence type="ECO:0000313" key="8">
    <source>
        <dbReference type="Proteomes" id="UP000054858"/>
    </source>
</evidence>
<dbReference type="Proteomes" id="UP000054858">
    <property type="component" value="Unassembled WGS sequence"/>
</dbReference>
<keyword evidence="3" id="KW-0732">Signal</keyword>
<dbReference type="GO" id="GO:0015276">
    <property type="term" value="F:ligand-gated monoatomic ion channel activity"/>
    <property type="evidence" value="ECO:0007669"/>
    <property type="project" value="InterPro"/>
</dbReference>
<feature type="domain" description="Ionotropic glutamate receptor C-terminal" evidence="6">
    <location>
        <begin position="28"/>
        <end position="243"/>
    </location>
</feature>
<comment type="similarity">
    <text evidence="2 4">Belongs to the bacterial solute-binding protein 3 family.</text>
</comment>
<dbReference type="PROSITE" id="PS01039">
    <property type="entry name" value="SBP_BACTERIAL_3"/>
    <property type="match status" value="1"/>
</dbReference>
<dbReference type="RefSeq" id="WP_058388874.1">
    <property type="nucleotide sequence ID" value="NZ_LCUA01000034.1"/>
</dbReference>
<dbReference type="InterPro" id="IPR001320">
    <property type="entry name" value="Iontro_rcpt_C"/>
</dbReference>
<dbReference type="CDD" id="cd13530">
    <property type="entry name" value="PBP2_peptides_like"/>
    <property type="match status" value="1"/>
</dbReference>
<evidence type="ECO:0000259" key="5">
    <source>
        <dbReference type="SMART" id="SM00062"/>
    </source>
</evidence>
<dbReference type="SMART" id="SM00062">
    <property type="entry name" value="PBPb"/>
    <property type="match status" value="1"/>
</dbReference>
<evidence type="ECO:0000256" key="2">
    <source>
        <dbReference type="ARBA" id="ARBA00010333"/>
    </source>
</evidence>
<dbReference type="SMART" id="SM00079">
    <property type="entry name" value="PBPe"/>
    <property type="match status" value="1"/>
</dbReference>
<feature type="domain" description="Solute-binding protein family 3/N-terminal" evidence="5">
    <location>
        <begin position="28"/>
        <end position="244"/>
    </location>
</feature>
<sequence>MQRFILIFLCSLLLTISGCYKEKNKSNELRFSTAAEYPPFEYIEHGNMKGFDIDLAQLIAKELGKKAIFDDLQFSTVLTAVASGQDDAAIATITITNDRKKNFDFSRPYYFESMVAVFKHQAPIKNQQQLAGKKVAAQLGSVMDIWLHQHIASADIITFDSNNQAIEALMSGHVDAVVVDGAQGRAFSQKYPELSYHVLAKADDGYGIALQKNSPLTKQINQALANLIKRGDISKLKKKWLEDNSWMN</sequence>
<evidence type="ECO:0000256" key="3">
    <source>
        <dbReference type="ARBA" id="ARBA00022729"/>
    </source>
</evidence>
<evidence type="ECO:0000256" key="4">
    <source>
        <dbReference type="RuleBase" id="RU003744"/>
    </source>
</evidence>
<accession>A0A0W0X183</accession>
<dbReference type="AlphaFoldDB" id="A0A0W0X183"/>
<reference evidence="7 8" key="1">
    <citation type="submission" date="2015-11" db="EMBL/GenBank/DDBJ databases">
        <title>Genomic analysis of 38 Legionella species identifies large and diverse effector repertoires.</title>
        <authorList>
            <person name="Burstein D."/>
            <person name="Amaro F."/>
            <person name="Zusman T."/>
            <person name="Lifshitz Z."/>
            <person name="Cohen O."/>
            <person name="Gilbert J.A."/>
            <person name="Pupko T."/>
            <person name="Shuman H.A."/>
            <person name="Segal G."/>
        </authorList>
    </citation>
    <scope>NUCLEOTIDE SEQUENCE [LARGE SCALE GENOMIC DNA]</scope>
    <source>
        <strain evidence="7 8">Oak Ridge-10</strain>
    </source>
</reference>
<comment type="subcellular location">
    <subcellularLocation>
        <location evidence="1">Cell envelope</location>
    </subcellularLocation>
</comment>
<gene>
    <name evidence="7" type="primary">yqiX</name>
    <name evidence="7" type="ORF">Loak_1292</name>
</gene>